<dbReference type="AlphaFoldDB" id="X1TEH7"/>
<gene>
    <name evidence="1" type="ORF">S12H4_46517</name>
</gene>
<protein>
    <submittedName>
        <fullName evidence="1">Uncharacterized protein</fullName>
    </submittedName>
</protein>
<proteinExistence type="predicted"/>
<evidence type="ECO:0000313" key="1">
    <source>
        <dbReference type="EMBL" id="GAJ03679.1"/>
    </source>
</evidence>
<feature type="non-terminal residue" evidence="1">
    <location>
        <position position="1"/>
    </location>
</feature>
<reference evidence="1" key="1">
    <citation type="journal article" date="2014" name="Front. Microbiol.">
        <title>High frequency of phylogenetically diverse reductive dehalogenase-homologous genes in deep subseafloor sedimentary metagenomes.</title>
        <authorList>
            <person name="Kawai M."/>
            <person name="Futagami T."/>
            <person name="Toyoda A."/>
            <person name="Takaki Y."/>
            <person name="Nishi S."/>
            <person name="Hori S."/>
            <person name="Arai W."/>
            <person name="Tsubouchi T."/>
            <person name="Morono Y."/>
            <person name="Uchiyama I."/>
            <person name="Ito T."/>
            <person name="Fujiyama A."/>
            <person name="Inagaki F."/>
            <person name="Takami H."/>
        </authorList>
    </citation>
    <scope>NUCLEOTIDE SEQUENCE</scope>
    <source>
        <strain evidence="1">Expedition CK06-06</strain>
    </source>
</reference>
<organism evidence="1">
    <name type="scientific">marine sediment metagenome</name>
    <dbReference type="NCBI Taxonomy" id="412755"/>
    <lineage>
        <taxon>unclassified sequences</taxon>
        <taxon>metagenomes</taxon>
        <taxon>ecological metagenomes</taxon>
    </lineage>
</organism>
<dbReference type="EMBL" id="BARW01028866">
    <property type="protein sequence ID" value="GAJ03679.1"/>
    <property type="molecule type" value="Genomic_DNA"/>
</dbReference>
<sequence length="52" mass="5981">GEVIIELLGRLQKNFEIMKRLEKAIIRDIEEEKLKGILPPSTQCKFCPPAIM</sequence>
<accession>X1TEH7</accession>
<name>X1TEH7_9ZZZZ</name>
<comment type="caution">
    <text evidence="1">The sequence shown here is derived from an EMBL/GenBank/DDBJ whole genome shotgun (WGS) entry which is preliminary data.</text>
</comment>